<keyword evidence="5" id="KW-0949">S-adenosyl-L-methionine</keyword>
<dbReference type="SUPFAM" id="SSF53335">
    <property type="entry name" value="S-adenosyl-L-methionine-dependent methyltransferases"/>
    <property type="match status" value="1"/>
</dbReference>
<sequence length="137" mass="16648">MKLLRREGNKYRYRERIINLFPKHTSYIEGFFGTDSIFFAKPLARYNILNDNSKFIYKFFYILRQDPDLLYKRVRDAIIYDRIINENQDKIEYMILRSLYSIYATYNSTIRLCRSNAKRLFLDMLRTSKCLGHLSVE</sequence>
<dbReference type="GO" id="GO:0009307">
    <property type="term" value="P:DNA restriction-modification system"/>
    <property type="evidence" value="ECO:0007669"/>
    <property type="project" value="InterPro"/>
</dbReference>
<protein>
    <recommendedName>
        <fullName evidence="2">site-specific DNA-methyltransferase (adenine-specific)</fullName>
        <ecNumber evidence="2">2.1.1.72</ecNumber>
    </recommendedName>
</protein>
<organism evidence="9 12">
    <name type="scientific">Borrelia miyamotoi</name>
    <dbReference type="NCBI Taxonomy" id="47466"/>
    <lineage>
        <taxon>Bacteria</taxon>
        <taxon>Pseudomonadati</taxon>
        <taxon>Spirochaetota</taxon>
        <taxon>Spirochaetia</taxon>
        <taxon>Spirochaetales</taxon>
        <taxon>Borreliaceae</taxon>
        <taxon>Borrelia</taxon>
    </lineage>
</organism>
<evidence type="ECO:0000256" key="1">
    <source>
        <dbReference type="ARBA" id="ARBA00006594"/>
    </source>
</evidence>
<evidence type="ECO:0000256" key="6">
    <source>
        <dbReference type="ARBA" id="ARBA00047942"/>
    </source>
</evidence>
<evidence type="ECO:0000313" key="10">
    <source>
        <dbReference type="EMBL" id="WEG86185.1"/>
    </source>
</evidence>
<evidence type="ECO:0000313" key="9">
    <source>
        <dbReference type="EMBL" id="WEG86059.1"/>
    </source>
</evidence>
<dbReference type="Proteomes" id="UP000230633">
    <property type="component" value="Plasmid pYekat-1-lp70"/>
</dbReference>
<gene>
    <name evidence="7" type="ORF">CNO13_04965</name>
    <name evidence="8" type="ORF">CNO13_05355</name>
    <name evidence="9" type="ORF">EZU67_004835</name>
    <name evidence="10" type="ORF">EZU67_007430</name>
</gene>
<dbReference type="Gene3D" id="3.40.50.150">
    <property type="entry name" value="Vaccinia Virus protein VP39"/>
    <property type="match status" value="1"/>
</dbReference>
<comment type="similarity">
    <text evidence="1">Belongs to the N(4)/N(6)-methyltransferase family.</text>
</comment>
<geneLocation type="plasmid" evidence="8 11">
    <name>pYekat-1-lp64</name>
</geneLocation>
<proteinExistence type="inferred from homology"/>
<geneLocation type="plasmid" evidence="7 11">
    <name>pYekat-1-lp70</name>
</geneLocation>
<evidence type="ECO:0000256" key="5">
    <source>
        <dbReference type="ARBA" id="ARBA00022691"/>
    </source>
</evidence>
<name>A0AAQ3CMT0_9SPIR</name>
<geneLocation type="plasmid" evidence="10 12">
    <name>pYekat-76-lp64</name>
</geneLocation>
<dbReference type="EMBL" id="CP024335">
    <property type="protein sequence ID" value="ATQ16525.1"/>
    <property type="molecule type" value="Genomic_DNA"/>
</dbReference>
<dbReference type="Proteomes" id="UP000291995">
    <property type="component" value="Plasmid pYekat-76-lp64"/>
</dbReference>
<dbReference type="EMBL" id="CP117140">
    <property type="protein sequence ID" value="WEG86185.1"/>
    <property type="molecule type" value="Genomic_DNA"/>
</dbReference>
<comment type="catalytic activity">
    <reaction evidence="6">
        <text>a 2'-deoxyadenosine in DNA + S-adenosyl-L-methionine = an N(6)-methyl-2'-deoxyadenosine in DNA + S-adenosyl-L-homocysteine + H(+)</text>
        <dbReference type="Rhea" id="RHEA:15197"/>
        <dbReference type="Rhea" id="RHEA-COMP:12418"/>
        <dbReference type="Rhea" id="RHEA-COMP:12419"/>
        <dbReference type="ChEBI" id="CHEBI:15378"/>
        <dbReference type="ChEBI" id="CHEBI:57856"/>
        <dbReference type="ChEBI" id="CHEBI:59789"/>
        <dbReference type="ChEBI" id="CHEBI:90615"/>
        <dbReference type="ChEBI" id="CHEBI:90616"/>
        <dbReference type="EC" id="2.1.1.72"/>
    </reaction>
</comment>
<dbReference type="EMBL" id="CP024348">
    <property type="protein sequence ID" value="ATQ16585.1"/>
    <property type="molecule type" value="Genomic_DNA"/>
</dbReference>
<dbReference type="Proteomes" id="UP000230633">
    <property type="component" value="Plasmid pYekat-1-lp64"/>
</dbReference>
<keyword evidence="4" id="KW-0808">Transferase</keyword>
<dbReference type="EMBL" id="CP117139">
    <property type="protein sequence ID" value="WEG86059.1"/>
    <property type="molecule type" value="Genomic_DNA"/>
</dbReference>
<evidence type="ECO:0000313" key="7">
    <source>
        <dbReference type="EMBL" id="ATQ16525.1"/>
    </source>
</evidence>
<dbReference type="Pfam" id="PF02086">
    <property type="entry name" value="MethyltransfD12"/>
    <property type="match status" value="1"/>
</dbReference>
<dbReference type="Gene3D" id="1.10.1020.10">
    <property type="entry name" value="Adenine-specific Methyltransferase, Domain 2"/>
    <property type="match status" value="1"/>
</dbReference>
<dbReference type="InterPro" id="IPR012327">
    <property type="entry name" value="MeTrfase_D12"/>
</dbReference>
<evidence type="ECO:0000313" key="11">
    <source>
        <dbReference type="Proteomes" id="UP000230633"/>
    </source>
</evidence>
<dbReference type="GO" id="GO:0032259">
    <property type="term" value="P:methylation"/>
    <property type="evidence" value="ECO:0007669"/>
    <property type="project" value="UniProtKB-KW"/>
</dbReference>
<dbReference type="RefSeq" id="WP_025444323.1">
    <property type="nucleotide sequence ID" value="NZ_CP024207.2"/>
</dbReference>
<evidence type="ECO:0000256" key="4">
    <source>
        <dbReference type="ARBA" id="ARBA00022679"/>
    </source>
</evidence>
<reference evidence="9" key="2">
    <citation type="submission" date="2022-12" db="EMBL/GenBank/DDBJ databases">
        <title>B. miyamotoi WGS.</title>
        <authorList>
            <person name="Kuleshov K.V."/>
            <person name="Hoornstra D."/>
            <person name="Hovius J.W."/>
            <person name="Platonov A.E."/>
            <person name="Telford S.R. III."/>
        </authorList>
    </citation>
    <scope>NUCLEOTIDE SEQUENCE</scope>
    <source>
        <strain evidence="9">Yekat-76</strain>
        <plasmid evidence="10">pYekat-76-lp64</plasmid>
        <plasmid evidence="9">pYekat-76-lp70</plasmid>
    </source>
</reference>
<accession>A0AAQ3CMT0</accession>
<dbReference type="InterPro" id="IPR023095">
    <property type="entry name" value="Ade_MeTrfase_dom_2"/>
</dbReference>
<dbReference type="GO" id="GO:0009007">
    <property type="term" value="F:site-specific DNA-methyltransferase (adenine-specific) activity"/>
    <property type="evidence" value="ECO:0007669"/>
    <property type="project" value="UniProtKB-EC"/>
</dbReference>
<keyword evidence="11" id="KW-1185">Reference proteome</keyword>
<reference evidence="8" key="3">
    <citation type="submission" date="2022-12" db="EMBL/GenBank/DDBJ databases">
        <title>Whole genome sequencing of Borrelia miyamotoi strains isolated at the Russian territory.</title>
        <authorList>
            <person name="Kuleshov K.V."/>
            <person name="Platonov A.E."/>
            <person name="Goptar I.A."/>
            <person name="Shipulin G.A."/>
            <person name="Markelov M.L."/>
            <person name="Koetsveld J."/>
            <person name="Kolyasnikova N.M."/>
            <person name="Sarksyan D.S."/>
            <person name="Toporkova M.G."/>
            <person name="Hovius J.W."/>
        </authorList>
    </citation>
    <scope>NUCLEOTIDE SEQUENCE</scope>
    <source>
        <strain evidence="8">Yekat-1</strain>
        <plasmid evidence="8">pYekat-1-lp64</plasmid>
    </source>
</reference>
<evidence type="ECO:0000313" key="8">
    <source>
        <dbReference type="EMBL" id="ATQ16585.1"/>
    </source>
</evidence>
<keyword evidence="9" id="KW-0614">Plasmid</keyword>
<dbReference type="InterPro" id="IPR029063">
    <property type="entry name" value="SAM-dependent_MTases_sf"/>
</dbReference>
<evidence type="ECO:0000256" key="3">
    <source>
        <dbReference type="ARBA" id="ARBA00022603"/>
    </source>
</evidence>
<dbReference type="Proteomes" id="UP000291995">
    <property type="component" value="Plasmid pYekat-76-lp70"/>
</dbReference>
<evidence type="ECO:0000256" key="2">
    <source>
        <dbReference type="ARBA" id="ARBA00011900"/>
    </source>
</evidence>
<dbReference type="EC" id="2.1.1.72" evidence="2"/>
<dbReference type="AlphaFoldDB" id="A0AAQ3CMT0"/>
<reference evidence="11" key="1">
    <citation type="submission" date="2017-10" db="EMBL/GenBank/DDBJ databases">
        <title>Whole genome sequencing of Borrelia miyamotoi strains isolated at the Russian territory.</title>
        <authorList>
            <person name="Kuleshov K.V."/>
            <person name="Platonov A.E."/>
            <person name="Goptar I.A."/>
            <person name="Shipulin G.A."/>
            <person name="Markelov M.L."/>
            <person name="Koetsveld J."/>
            <person name="Kolyasnikova N.M."/>
            <person name="Sarksyan D.S."/>
            <person name="Toporkova M.G."/>
            <person name="Hovius J.W."/>
        </authorList>
    </citation>
    <scope>NUCLEOTIDE SEQUENCE [LARGE SCALE GENOMIC DNA]</scope>
    <source>
        <strain evidence="7 11">Yekat-1</strain>
        <plasmid evidence="11">pYekat-1-lp64</plasmid>
        <plasmid evidence="7 11">pYekat-1-lp70</plasmid>
    </source>
</reference>
<geneLocation type="plasmid" evidence="9 12">
    <name>pYekat-76-lp70</name>
</geneLocation>
<evidence type="ECO:0000313" key="12">
    <source>
        <dbReference type="Proteomes" id="UP000291995"/>
    </source>
</evidence>
<keyword evidence="3" id="KW-0489">Methyltransferase</keyword>